<dbReference type="Pfam" id="PF01042">
    <property type="entry name" value="Ribonuc_L-PSP"/>
    <property type="match status" value="1"/>
</dbReference>
<dbReference type="InterPro" id="IPR035959">
    <property type="entry name" value="RutC-like_sf"/>
</dbReference>
<name>A0ABW8Q3E4_9NEIS</name>
<dbReference type="Proteomes" id="UP001621964">
    <property type="component" value="Unassembled WGS sequence"/>
</dbReference>
<gene>
    <name evidence="2" type="ORF">ACI43T_06130</name>
</gene>
<keyword evidence="3" id="KW-1185">Reference proteome</keyword>
<dbReference type="PANTHER" id="PTHR47328:SF1">
    <property type="entry name" value="RUTC FAMILY PROTEIN YOAB"/>
    <property type="match status" value="1"/>
</dbReference>
<protein>
    <submittedName>
        <fullName evidence="2">RidA family protein</fullName>
    </submittedName>
</protein>
<dbReference type="SUPFAM" id="SSF55298">
    <property type="entry name" value="YjgF-like"/>
    <property type="match status" value="1"/>
</dbReference>
<dbReference type="PROSITE" id="PS01094">
    <property type="entry name" value="UPF0076"/>
    <property type="match status" value="1"/>
</dbReference>
<evidence type="ECO:0000256" key="1">
    <source>
        <dbReference type="ARBA" id="ARBA00010552"/>
    </source>
</evidence>
<sequence length="117" mass="12648">MDIRYFGQNARLSEAVVAGGFVFLSGMVPENTEADVKGQTQDVLAQIDRWLEKCGSDKAHILEATVFLADMDGYAAMNEAWDEWVAAGRAPARACVQAGLADSRWAVEIKVSAVQAV</sequence>
<dbReference type="EMBL" id="JBJGEB010000005">
    <property type="protein sequence ID" value="MFK7642072.1"/>
    <property type="molecule type" value="Genomic_DNA"/>
</dbReference>
<comment type="similarity">
    <text evidence="1">Belongs to the RutC family.</text>
</comment>
<dbReference type="PANTHER" id="PTHR47328">
    <property type="match status" value="1"/>
</dbReference>
<evidence type="ECO:0000313" key="3">
    <source>
        <dbReference type="Proteomes" id="UP001621964"/>
    </source>
</evidence>
<dbReference type="InterPro" id="IPR035709">
    <property type="entry name" value="YoaB-like"/>
</dbReference>
<dbReference type="InterPro" id="IPR006175">
    <property type="entry name" value="YjgF/YER057c/UK114"/>
</dbReference>
<organism evidence="2 3">
    <name type="scientific">Neisseria oralis</name>
    <dbReference type="NCBI Taxonomy" id="1107316"/>
    <lineage>
        <taxon>Bacteria</taxon>
        <taxon>Pseudomonadati</taxon>
        <taxon>Pseudomonadota</taxon>
        <taxon>Betaproteobacteria</taxon>
        <taxon>Neisseriales</taxon>
        <taxon>Neisseriaceae</taxon>
        <taxon>Neisseria</taxon>
    </lineage>
</organism>
<proteinExistence type="inferred from homology"/>
<evidence type="ECO:0000313" key="2">
    <source>
        <dbReference type="EMBL" id="MFK7642072.1"/>
    </source>
</evidence>
<comment type="caution">
    <text evidence="2">The sequence shown here is derived from an EMBL/GenBank/DDBJ whole genome shotgun (WGS) entry which is preliminary data.</text>
</comment>
<dbReference type="Gene3D" id="3.30.1330.40">
    <property type="entry name" value="RutC-like"/>
    <property type="match status" value="1"/>
</dbReference>
<dbReference type="CDD" id="cd06150">
    <property type="entry name" value="YjgF_YER057c_UK114_like_2"/>
    <property type="match status" value="1"/>
</dbReference>
<accession>A0ABW8Q3E4</accession>
<dbReference type="RefSeq" id="WP_308024849.1">
    <property type="nucleotide sequence ID" value="NZ_CAUJQB010000257.1"/>
</dbReference>
<reference evidence="2 3" key="1">
    <citation type="submission" date="2024-11" db="EMBL/GenBank/DDBJ databases">
        <authorList>
            <person name="Mikucki A.G."/>
            <person name="Kahler C.M."/>
        </authorList>
    </citation>
    <scope>NUCLEOTIDE SEQUENCE [LARGE SCALE GENOMIC DNA]</scope>
    <source>
        <strain evidence="2 3">EXNM717</strain>
    </source>
</reference>
<dbReference type="InterPro" id="IPR019897">
    <property type="entry name" value="RidA_CS"/>
</dbReference>